<keyword evidence="5 13" id="KW-0378">Hydrolase</keyword>
<comment type="catalytic activity">
    <reaction evidence="1">
        <text>Inactivates bleomycin B2 (a cytotoxic glycometallopeptide) by hydrolysis of a carboxyamide bond of beta-aminoalanine, but also shows general aminopeptidase activity. The specificity varies somewhat with source, but amino acid arylamides of Met, Leu and Ala are preferred.</text>
        <dbReference type="EC" id="3.4.22.40"/>
    </reaction>
</comment>
<evidence type="ECO:0000313" key="13">
    <source>
        <dbReference type="EMBL" id="KAJ1641663.1"/>
    </source>
</evidence>
<evidence type="ECO:0000256" key="5">
    <source>
        <dbReference type="ARBA" id="ARBA00022801"/>
    </source>
</evidence>
<dbReference type="InterPro" id="IPR004134">
    <property type="entry name" value="Peptidase_C1B"/>
</dbReference>
<proteinExistence type="predicted"/>
<evidence type="ECO:0000256" key="8">
    <source>
        <dbReference type="ARBA" id="ARBA00026080"/>
    </source>
</evidence>
<keyword evidence="6" id="KW-0788">Thiol protease</keyword>
<dbReference type="EMBL" id="JANBOH010000762">
    <property type="protein sequence ID" value="KAJ1641663.1"/>
    <property type="molecule type" value="Genomic_DNA"/>
</dbReference>
<evidence type="ECO:0000256" key="2">
    <source>
        <dbReference type="ARBA" id="ARBA00012465"/>
    </source>
</evidence>
<dbReference type="AlphaFoldDB" id="A0A9W8CGR1"/>
<protein>
    <recommendedName>
        <fullName evidence="3">Cysteine proteinase 1, mitochondrial</fullName>
        <ecNumber evidence="2">3.4.22.40</ecNumber>
    </recommendedName>
    <alternativeName>
        <fullName evidence="9">Bleomycin hydrolase</fullName>
    </alternativeName>
    <alternativeName>
        <fullName evidence="12">Homocysteine-thiolactonase</fullName>
    </alternativeName>
    <alternativeName>
        <fullName evidence="10">Leucine aminopeptidase 3</fullName>
    </alternativeName>
    <alternativeName>
        <fullName evidence="11">Y3</fullName>
    </alternativeName>
</protein>
<organism evidence="13 14">
    <name type="scientific">Coemansia asiatica</name>
    <dbReference type="NCBI Taxonomy" id="1052880"/>
    <lineage>
        <taxon>Eukaryota</taxon>
        <taxon>Fungi</taxon>
        <taxon>Fungi incertae sedis</taxon>
        <taxon>Zoopagomycota</taxon>
        <taxon>Kickxellomycotina</taxon>
        <taxon>Kickxellomycetes</taxon>
        <taxon>Kickxellales</taxon>
        <taxon>Kickxellaceae</taxon>
        <taxon>Coemansia</taxon>
    </lineage>
</organism>
<dbReference type="Gene3D" id="3.90.70.10">
    <property type="entry name" value="Cysteine proteinases"/>
    <property type="match status" value="1"/>
</dbReference>
<evidence type="ECO:0000256" key="12">
    <source>
        <dbReference type="ARBA" id="ARBA00032353"/>
    </source>
</evidence>
<dbReference type="EC" id="3.4.22.40" evidence="2"/>
<dbReference type="Pfam" id="PF03051">
    <property type="entry name" value="Peptidase_C1_2"/>
    <property type="match status" value="1"/>
</dbReference>
<keyword evidence="14" id="KW-1185">Reference proteome</keyword>
<evidence type="ECO:0000256" key="4">
    <source>
        <dbReference type="ARBA" id="ARBA00022670"/>
    </source>
</evidence>
<accession>A0A9W8CGR1</accession>
<evidence type="ECO:0000256" key="9">
    <source>
        <dbReference type="ARBA" id="ARBA00030627"/>
    </source>
</evidence>
<evidence type="ECO:0000256" key="6">
    <source>
        <dbReference type="ARBA" id="ARBA00022807"/>
    </source>
</evidence>
<dbReference type="InterPro" id="IPR038765">
    <property type="entry name" value="Papain-like_cys_pep_sf"/>
</dbReference>
<reference evidence="13" key="1">
    <citation type="submission" date="2022-07" db="EMBL/GenBank/DDBJ databases">
        <title>Phylogenomic reconstructions and comparative analyses of Kickxellomycotina fungi.</title>
        <authorList>
            <person name="Reynolds N.K."/>
            <person name="Stajich J.E."/>
            <person name="Barry K."/>
            <person name="Grigoriev I.V."/>
            <person name="Crous P."/>
            <person name="Smith M.E."/>
        </authorList>
    </citation>
    <scope>NUCLEOTIDE SEQUENCE</scope>
    <source>
        <strain evidence="13">NBRC 105413</strain>
    </source>
</reference>
<dbReference type="InterPro" id="IPR000169">
    <property type="entry name" value="Pept_cys_AS"/>
</dbReference>
<keyword evidence="4" id="KW-0645">Protease</keyword>
<dbReference type="PANTHER" id="PTHR10363">
    <property type="entry name" value="BLEOMYCIN HYDROLASE"/>
    <property type="match status" value="1"/>
</dbReference>
<dbReference type="GO" id="GO:0004197">
    <property type="term" value="F:cysteine-type endopeptidase activity"/>
    <property type="evidence" value="ECO:0007669"/>
    <property type="project" value="UniProtKB-EC"/>
</dbReference>
<evidence type="ECO:0000256" key="1">
    <source>
        <dbReference type="ARBA" id="ARBA00000423"/>
    </source>
</evidence>
<comment type="caution">
    <text evidence="13">The sequence shown here is derived from an EMBL/GenBank/DDBJ whole genome shotgun (WGS) entry which is preliminary data.</text>
</comment>
<dbReference type="PROSITE" id="PS00139">
    <property type="entry name" value="THIOL_PROTEASE_CYS"/>
    <property type="match status" value="1"/>
</dbReference>
<dbReference type="PANTHER" id="PTHR10363:SF2">
    <property type="entry name" value="BLEOMYCIN HYDROLASE"/>
    <property type="match status" value="1"/>
</dbReference>
<dbReference type="SUPFAM" id="SSF54001">
    <property type="entry name" value="Cysteine proteinases"/>
    <property type="match status" value="1"/>
</dbReference>
<dbReference type="GO" id="GO:0043418">
    <property type="term" value="P:homocysteine catabolic process"/>
    <property type="evidence" value="ECO:0007669"/>
    <property type="project" value="TreeGrafter"/>
</dbReference>
<evidence type="ECO:0000256" key="11">
    <source>
        <dbReference type="ARBA" id="ARBA00031859"/>
    </source>
</evidence>
<sequence>MLAIDVPITNQKSSGRCWIFAGLNMLRLKMMKEYNVEDIELSQPYLFFYDKLEKSNWFLENILKTLDEDLDGHVVQYLLNDPISDIVPKEVYPETFHTSSSREMNTLIVSKLREYAKQLRNAYKDGKHESELCRLKRGMLEKVHHVMVISLGQPPEKITWAFYDKDKKFQEFRDIMPLEFYRNHIKQDCKQYVSLIHDPRNAYMKKYTVQYLGNVVGAEDVHYINLPIDDIKRYAADTIKSG</sequence>
<dbReference type="GO" id="GO:0005737">
    <property type="term" value="C:cytoplasm"/>
    <property type="evidence" value="ECO:0007669"/>
    <property type="project" value="TreeGrafter"/>
</dbReference>
<evidence type="ECO:0000256" key="10">
    <source>
        <dbReference type="ARBA" id="ARBA00031564"/>
    </source>
</evidence>
<dbReference type="GO" id="GO:0009636">
    <property type="term" value="P:response to toxic substance"/>
    <property type="evidence" value="ECO:0007669"/>
    <property type="project" value="TreeGrafter"/>
</dbReference>
<name>A0A9W8CGR1_9FUNG</name>
<evidence type="ECO:0000256" key="3">
    <source>
        <dbReference type="ARBA" id="ARBA00016900"/>
    </source>
</evidence>
<comment type="subunit">
    <text evidence="8">Homohexamer. Binds to nucleic acids. Binds single-stranded DNA and RNA with higher affinity than double-stranded DNA.</text>
</comment>
<evidence type="ECO:0000256" key="7">
    <source>
        <dbReference type="ARBA" id="ARBA00025347"/>
    </source>
</evidence>
<gene>
    <name evidence="13" type="primary">LAP3_4</name>
    <name evidence="13" type="ORF">LPJ64_006391</name>
</gene>
<evidence type="ECO:0000313" key="14">
    <source>
        <dbReference type="Proteomes" id="UP001145021"/>
    </source>
</evidence>
<dbReference type="Proteomes" id="UP001145021">
    <property type="component" value="Unassembled WGS sequence"/>
</dbReference>
<dbReference type="GO" id="GO:0006508">
    <property type="term" value="P:proteolysis"/>
    <property type="evidence" value="ECO:0007669"/>
    <property type="project" value="UniProtKB-KW"/>
</dbReference>
<comment type="function">
    <text evidence="7">The normal physiological role of the enzyme is unknown, but it is not essential for the viability of yeast cells. Has aminopeptidase activity, shortening substrate peptides sequentially by 1 amino acid. Has bleomycin hydrolase activity, which can protect the cell from the toxic effects of bleomycin. Has homocysteine-thiolactonase activity, protecting the cell against homocysteine toxicity. Acts as a repressor in the GAL4 regulatory system, but this does not require either the peptidase or nucleic acid-binding activities.</text>
</comment>
<dbReference type="GO" id="GO:0070005">
    <property type="term" value="F:cysteine-type aminopeptidase activity"/>
    <property type="evidence" value="ECO:0007669"/>
    <property type="project" value="InterPro"/>
</dbReference>